<dbReference type="RefSeq" id="WP_354417988.1">
    <property type="nucleotide sequence ID" value="NZ_JBEPLM010000026.1"/>
</dbReference>
<gene>
    <name evidence="1" type="ORF">ABID26_007015</name>
</gene>
<dbReference type="EMBL" id="JBEPLM010000026">
    <property type="protein sequence ID" value="MET3597589.1"/>
    <property type="molecule type" value="Genomic_DNA"/>
</dbReference>
<proteinExistence type="predicted"/>
<evidence type="ECO:0000313" key="2">
    <source>
        <dbReference type="Proteomes" id="UP001549036"/>
    </source>
</evidence>
<sequence length="121" mass="13498">MLGFDPYDEGFLQKDWKCRSSQLSWWRSSRRDRADQKTTCLNLSELDQIKLLELDRRLPRNAVPGSAEAVMALLVYRETKSRKGGTQPTIHIGARMAKGSTAARFALRTADGEASGPANNS</sequence>
<accession>A0ABV2I3V5</accession>
<name>A0ABV2I3V5_9HYPH</name>
<organism evidence="1 2">
    <name type="scientific">Mesorhizobium shonense</name>
    <dbReference type="NCBI Taxonomy" id="1209948"/>
    <lineage>
        <taxon>Bacteria</taxon>
        <taxon>Pseudomonadati</taxon>
        <taxon>Pseudomonadota</taxon>
        <taxon>Alphaproteobacteria</taxon>
        <taxon>Hyphomicrobiales</taxon>
        <taxon>Phyllobacteriaceae</taxon>
        <taxon>Mesorhizobium</taxon>
    </lineage>
</organism>
<comment type="caution">
    <text evidence="1">The sequence shown here is derived from an EMBL/GenBank/DDBJ whole genome shotgun (WGS) entry which is preliminary data.</text>
</comment>
<keyword evidence="2" id="KW-1185">Reference proteome</keyword>
<dbReference type="Proteomes" id="UP001549036">
    <property type="component" value="Unassembled WGS sequence"/>
</dbReference>
<reference evidence="1 2" key="1">
    <citation type="submission" date="2024-06" db="EMBL/GenBank/DDBJ databases">
        <title>Genomic Encyclopedia of Type Strains, Phase IV (KMG-IV): sequencing the most valuable type-strain genomes for metagenomic binning, comparative biology and taxonomic classification.</title>
        <authorList>
            <person name="Goeker M."/>
        </authorList>
    </citation>
    <scope>NUCLEOTIDE SEQUENCE [LARGE SCALE GENOMIC DNA]</scope>
    <source>
        <strain evidence="1 2">DSM 29846</strain>
    </source>
</reference>
<protein>
    <recommendedName>
        <fullName evidence="3">Transposase</fullName>
    </recommendedName>
</protein>
<evidence type="ECO:0000313" key="1">
    <source>
        <dbReference type="EMBL" id="MET3597589.1"/>
    </source>
</evidence>
<evidence type="ECO:0008006" key="3">
    <source>
        <dbReference type="Google" id="ProtNLM"/>
    </source>
</evidence>